<feature type="compositionally biased region" description="Polar residues" evidence="1">
    <location>
        <begin position="641"/>
        <end position="660"/>
    </location>
</feature>
<protein>
    <submittedName>
        <fullName evidence="4">Ubiquitin--protein ligase molybdopterin-converting factor</fullName>
    </submittedName>
</protein>
<feature type="region of interest" description="Disordered" evidence="1">
    <location>
        <begin position="477"/>
        <end position="660"/>
    </location>
</feature>
<dbReference type="InterPro" id="IPR035985">
    <property type="entry name" value="Ubiquitin-activating_enz"/>
</dbReference>
<feature type="region of interest" description="Disordered" evidence="1">
    <location>
        <begin position="819"/>
        <end position="852"/>
    </location>
</feature>
<sequence>MSRPSSTSSSSSEPTLFTSLLSSPKTTLAIVALGSSLLTAGAMWSVQSSHRSSRRRDLERRAKRGVAGRTAPLGGNGPSGQASTSLVGRAHTSSEKDPNKGQTDAIEKGDAHSHFRGHVEHWRGAEQQQEGEGDGDVSVDGGTPRYLVQSQHLPSSSSGHHSHHLSASTSSQLHPLHSSASAFSLSHLKGSSQRRQAGTLSNKAAMSYDESLIKEQLARHYSFLGDQAMRALREAFVVVVGMGGVGSMCALSLVRSGVGNIRIIDFDQVSLSSLNRHAVAQLCDVGMSKVSVCANHFTKIAPWVRVEAINQLFCAKDAKDLLGAAPSQWDAKRPTYVVDCIDNLDTKVDLIAYCYRNGIRCFSSMGAGAKADPSRIQIADLNDTKEDPLSRHVRRRLRAMGIPKLPEKPTTRKRKEQVGKGEEQSGEVAKGKKSAGRKEDEKKAGSAAAKSDKKANDLVESSPATFSAQIDAAARSLSGTLSPRKKPFNDRENKSPPSAYPLPSPFALPSGERGADQGRVPERHMRRASSASSVGSANVGYWTPVGTPGTPGAVPVELDEGGLDSADEAEGKRALEEEDGDTTLRGSDDEMDDQHQKEQEEAEGKVHKLRPSPSPPPFLTPDAAGAGERRRSSLKELNASPLLSPTNQPSSDKLPTRNPLSRTASALNRTHPEASSFDSISRTVPASSSQHISHSLFSSTSNSNSKAHQFEKDAPIGIPVVFSTETKSDVGLLPLDQKEFERGNVEELAVLNDFRVRILPVLGPIPSMFGLAAATYVICEIAGRPQEPFASKPSRKMFERMSFDLEHSERKYPLLNSFAQQQRQQRSAGHSDKPATFEGGGGGEGKAEGQGPRRSWFSIEDVQYIYEEVFHQRSVVAPFETPSKPFLLRWDSTIPLAFNNVAVFSRDQAKRHMQEVLGKGTSPWEVWGDEAGEMFKRRMAEEQRMNLFR</sequence>
<dbReference type="Pfam" id="PF00899">
    <property type="entry name" value="ThiF"/>
    <property type="match status" value="1"/>
</dbReference>
<dbReference type="GO" id="GO:0008641">
    <property type="term" value="F:ubiquitin-like modifier activating enzyme activity"/>
    <property type="evidence" value="ECO:0007669"/>
    <property type="project" value="InterPro"/>
</dbReference>
<reference evidence="4 5" key="1">
    <citation type="submission" date="2014-09" db="EMBL/GenBank/DDBJ databases">
        <authorList>
            <person name="Magalhaes I.L.F."/>
            <person name="Oliveira U."/>
            <person name="Santos F.R."/>
            <person name="Vidigal T.H.D.A."/>
            <person name="Brescovit A.D."/>
            <person name="Santos A.J."/>
        </authorList>
    </citation>
    <scope>NUCLEOTIDE SEQUENCE [LARGE SCALE GENOMIC DNA]</scope>
</reference>
<keyword evidence="4" id="KW-0436">Ligase</keyword>
<feature type="transmembrane region" description="Helical" evidence="2">
    <location>
        <begin position="26"/>
        <end position="46"/>
    </location>
</feature>
<organism evidence="4 5">
    <name type="scientific">Ceraceosorus bombacis</name>
    <dbReference type="NCBI Taxonomy" id="401625"/>
    <lineage>
        <taxon>Eukaryota</taxon>
        <taxon>Fungi</taxon>
        <taxon>Dikarya</taxon>
        <taxon>Basidiomycota</taxon>
        <taxon>Ustilaginomycotina</taxon>
        <taxon>Exobasidiomycetes</taxon>
        <taxon>Ceraceosorales</taxon>
        <taxon>Ceraceosoraceae</taxon>
        <taxon>Ceraceosorus</taxon>
    </lineage>
</organism>
<accession>A0A0P1BIW2</accession>
<feature type="compositionally biased region" description="Basic and acidic residues" evidence="1">
    <location>
        <begin position="405"/>
        <end position="423"/>
    </location>
</feature>
<name>A0A0P1BIW2_9BASI</name>
<proteinExistence type="predicted"/>
<dbReference type="Proteomes" id="UP000054845">
    <property type="component" value="Unassembled WGS sequence"/>
</dbReference>
<keyword evidence="2" id="KW-1133">Transmembrane helix</keyword>
<feature type="compositionally biased region" description="Basic and acidic residues" evidence="1">
    <location>
        <begin position="593"/>
        <end position="606"/>
    </location>
</feature>
<feature type="region of interest" description="Disordered" evidence="1">
    <location>
        <begin position="123"/>
        <end position="173"/>
    </location>
</feature>
<dbReference type="PANTHER" id="PTHR43267">
    <property type="entry name" value="TRNA THREONYLCARBAMOYLADENOSINE DEHYDRATASE"/>
    <property type="match status" value="1"/>
</dbReference>
<keyword evidence="2" id="KW-0472">Membrane</keyword>
<feature type="domain" description="THIF-type NAD/FAD binding fold" evidence="3">
    <location>
        <begin position="219"/>
        <end position="791"/>
    </location>
</feature>
<dbReference type="GO" id="GO:0005741">
    <property type="term" value="C:mitochondrial outer membrane"/>
    <property type="evidence" value="ECO:0007669"/>
    <property type="project" value="TreeGrafter"/>
</dbReference>
<dbReference type="InterPro" id="IPR045886">
    <property type="entry name" value="ThiF/MoeB/HesA"/>
</dbReference>
<dbReference type="GO" id="GO:0061503">
    <property type="term" value="F:tRNA threonylcarbamoyladenosine dehydratase"/>
    <property type="evidence" value="ECO:0007669"/>
    <property type="project" value="TreeGrafter"/>
</dbReference>
<dbReference type="GO" id="GO:0061504">
    <property type="term" value="P:cyclic threonylcarbamoyladenosine biosynthetic process"/>
    <property type="evidence" value="ECO:0007669"/>
    <property type="project" value="TreeGrafter"/>
</dbReference>
<evidence type="ECO:0000313" key="4">
    <source>
        <dbReference type="EMBL" id="CEH16020.1"/>
    </source>
</evidence>
<dbReference type="EMBL" id="CCYA01000278">
    <property type="protein sequence ID" value="CEH16020.1"/>
    <property type="molecule type" value="Genomic_DNA"/>
</dbReference>
<feature type="compositionally biased region" description="Basic and acidic residues" evidence="1">
    <location>
        <begin position="513"/>
        <end position="523"/>
    </location>
</feature>
<feature type="compositionally biased region" description="Low complexity" evidence="1">
    <location>
        <begin position="528"/>
        <end position="556"/>
    </location>
</feature>
<evidence type="ECO:0000256" key="2">
    <source>
        <dbReference type="SAM" id="Phobius"/>
    </source>
</evidence>
<keyword evidence="5" id="KW-1185">Reference proteome</keyword>
<evidence type="ECO:0000256" key="1">
    <source>
        <dbReference type="SAM" id="MobiDB-lite"/>
    </source>
</evidence>
<feature type="compositionally biased region" description="Basic and acidic residues" evidence="1">
    <location>
        <begin position="92"/>
        <end position="106"/>
    </location>
</feature>
<feature type="compositionally biased region" description="Low complexity" evidence="1">
    <location>
        <begin position="149"/>
        <end position="173"/>
    </location>
</feature>
<feature type="compositionally biased region" description="Basic and acidic residues" evidence="1">
    <location>
        <begin position="436"/>
        <end position="457"/>
    </location>
</feature>
<dbReference type="PANTHER" id="PTHR43267:SF2">
    <property type="entry name" value="TRNA THREONYLCARBAMOYLADENOSINE DEHYDRATASE 1-RELATED"/>
    <property type="match status" value="1"/>
</dbReference>
<feature type="compositionally biased region" description="Acidic residues" evidence="1">
    <location>
        <begin position="557"/>
        <end position="568"/>
    </location>
</feature>
<keyword evidence="2" id="KW-0812">Transmembrane</keyword>
<dbReference type="AlphaFoldDB" id="A0A0P1BIW2"/>
<dbReference type="OrthoDB" id="10265862at2759"/>
<evidence type="ECO:0000313" key="5">
    <source>
        <dbReference type="Proteomes" id="UP000054845"/>
    </source>
</evidence>
<evidence type="ECO:0000259" key="3">
    <source>
        <dbReference type="Pfam" id="PF00899"/>
    </source>
</evidence>
<feature type="region of interest" description="Disordered" evidence="1">
    <location>
        <begin position="379"/>
        <end position="462"/>
    </location>
</feature>
<feature type="transmembrane region" description="Helical" evidence="2">
    <location>
        <begin position="235"/>
        <end position="254"/>
    </location>
</feature>
<dbReference type="STRING" id="401625.A0A0P1BIW2"/>
<dbReference type="Gene3D" id="3.40.50.720">
    <property type="entry name" value="NAD(P)-binding Rossmann-like Domain"/>
    <property type="match status" value="1"/>
</dbReference>
<dbReference type="InterPro" id="IPR000594">
    <property type="entry name" value="ThiF_NAD_FAD-bd"/>
</dbReference>
<dbReference type="SUPFAM" id="SSF69572">
    <property type="entry name" value="Activating enzymes of the ubiquitin-like proteins"/>
    <property type="match status" value="1"/>
</dbReference>
<feature type="region of interest" description="Disordered" evidence="1">
    <location>
        <begin position="45"/>
        <end position="106"/>
    </location>
</feature>